<keyword evidence="2" id="KW-0201">Cytochrome c-type biogenesis</keyword>
<evidence type="ECO:0000313" key="6">
    <source>
        <dbReference type="EMBL" id="MBT1695234.1"/>
    </source>
</evidence>
<organism evidence="6 7">
    <name type="scientific">Chryseosolibacter histidini</name>
    <dbReference type="NCBI Taxonomy" id="2782349"/>
    <lineage>
        <taxon>Bacteria</taxon>
        <taxon>Pseudomonadati</taxon>
        <taxon>Bacteroidota</taxon>
        <taxon>Cytophagia</taxon>
        <taxon>Cytophagales</taxon>
        <taxon>Chryseotaleaceae</taxon>
        <taxon>Chryseosolibacter</taxon>
    </lineage>
</organism>
<dbReference type="SUPFAM" id="SSF52833">
    <property type="entry name" value="Thioredoxin-like"/>
    <property type="match status" value="1"/>
</dbReference>
<dbReference type="EMBL" id="JAHESF010000001">
    <property type="protein sequence ID" value="MBT1695234.1"/>
    <property type="molecule type" value="Genomic_DNA"/>
</dbReference>
<proteinExistence type="predicted"/>
<accession>A0AAP2DJZ0</accession>
<dbReference type="InterPro" id="IPR013740">
    <property type="entry name" value="Redoxin"/>
</dbReference>
<sequence length="203" mass="23291">MNKSIKIQRLKAFFGPLKPWLAGIALLLILRYTGMLAGISFLTQSALMKTGAMDFDPVQTERSAPAFDYNFTIKDLKGNLVDVNEFKGKVIFINLWATWCGPCRVEMPSIQRLYDAVDHDKIVFIMLSLDAEEHHKKVTRYIEDEQHTFPVYTPHKSLPRQLRVPSIPTTFIIDKEGRIKSKEVGAANYDTKEIREFLNNLTK</sequence>
<dbReference type="PANTHER" id="PTHR42852">
    <property type="entry name" value="THIOL:DISULFIDE INTERCHANGE PROTEIN DSBE"/>
    <property type="match status" value="1"/>
</dbReference>
<evidence type="ECO:0000256" key="3">
    <source>
        <dbReference type="ARBA" id="ARBA00023284"/>
    </source>
</evidence>
<gene>
    <name evidence="6" type="ORF">KK083_00010</name>
</gene>
<protein>
    <submittedName>
        <fullName evidence="6">TlpA family protein disulfide reductase</fullName>
    </submittedName>
</protein>
<dbReference type="Gene3D" id="3.40.30.10">
    <property type="entry name" value="Glutaredoxin"/>
    <property type="match status" value="1"/>
</dbReference>
<dbReference type="Proteomes" id="UP001319200">
    <property type="component" value="Unassembled WGS sequence"/>
</dbReference>
<dbReference type="InterPro" id="IPR050553">
    <property type="entry name" value="Thioredoxin_ResA/DsbE_sf"/>
</dbReference>
<evidence type="ECO:0000259" key="5">
    <source>
        <dbReference type="PROSITE" id="PS51352"/>
    </source>
</evidence>
<keyword evidence="7" id="KW-1185">Reference proteome</keyword>
<dbReference type="PANTHER" id="PTHR42852:SF13">
    <property type="entry name" value="PROTEIN DIPZ"/>
    <property type="match status" value="1"/>
</dbReference>
<name>A0AAP2DJZ0_9BACT</name>
<keyword evidence="4" id="KW-0472">Membrane</keyword>
<dbReference type="GO" id="GO:0030313">
    <property type="term" value="C:cell envelope"/>
    <property type="evidence" value="ECO:0007669"/>
    <property type="project" value="UniProtKB-SubCell"/>
</dbReference>
<dbReference type="PROSITE" id="PS00194">
    <property type="entry name" value="THIOREDOXIN_1"/>
    <property type="match status" value="1"/>
</dbReference>
<keyword evidence="4" id="KW-0812">Transmembrane</keyword>
<dbReference type="AlphaFoldDB" id="A0AAP2DJZ0"/>
<dbReference type="InterPro" id="IPR017937">
    <property type="entry name" value="Thioredoxin_CS"/>
</dbReference>
<feature type="transmembrane region" description="Helical" evidence="4">
    <location>
        <begin position="20"/>
        <end position="43"/>
    </location>
</feature>
<dbReference type="GO" id="GO:0016491">
    <property type="term" value="F:oxidoreductase activity"/>
    <property type="evidence" value="ECO:0007669"/>
    <property type="project" value="InterPro"/>
</dbReference>
<comment type="subcellular location">
    <subcellularLocation>
        <location evidence="1">Cell envelope</location>
    </subcellularLocation>
</comment>
<dbReference type="CDD" id="cd02966">
    <property type="entry name" value="TlpA_like_family"/>
    <property type="match status" value="1"/>
</dbReference>
<evidence type="ECO:0000256" key="1">
    <source>
        <dbReference type="ARBA" id="ARBA00004196"/>
    </source>
</evidence>
<evidence type="ECO:0000256" key="4">
    <source>
        <dbReference type="SAM" id="Phobius"/>
    </source>
</evidence>
<dbReference type="GO" id="GO:0017004">
    <property type="term" value="P:cytochrome complex assembly"/>
    <property type="evidence" value="ECO:0007669"/>
    <property type="project" value="UniProtKB-KW"/>
</dbReference>
<keyword evidence="4" id="KW-1133">Transmembrane helix</keyword>
<dbReference type="PROSITE" id="PS51352">
    <property type="entry name" value="THIOREDOXIN_2"/>
    <property type="match status" value="1"/>
</dbReference>
<keyword evidence="3" id="KW-0676">Redox-active center</keyword>
<dbReference type="Pfam" id="PF08534">
    <property type="entry name" value="Redoxin"/>
    <property type="match status" value="1"/>
</dbReference>
<dbReference type="InterPro" id="IPR013766">
    <property type="entry name" value="Thioredoxin_domain"/>
</dbReference>
<dbReference type="InterPro" id="IPR036249">
    <property type="entry name" value="Thioredoxin-like_sf"/>
</dbReference>
<evidence type="ECO:0000313" key="7">
    <source>
        <dbReference type="Proteomes" id="UP001319200"/>
    </source>
</evidence>
<feature type="domain" description="Thioredoxin" evidence="5">
    <location>
        <begin position="58"/>
        <end position="203"/>
    </location>
</feature>
<comment type="caution">
    <text evidence="6">The sequence shown here is derived from an EMBL/GenBank/DDBJ whole genome shotgun (WGS) entry which is preliminary data.</text>
</comment>
<dbReference type="RefSeq" id="WP_254158672.1">
    <property type="nucleotide sequence ID" value="NZ_JAHESF010000001.1"/>
</dbReference>
<reference evidence="6 7" key="1">
    <citation type="submission" date="2021-05" db="EMBL/GenBank/DDBJ databases">
        <title>A Polyphasic approach of four new species of the genus Ohtaekwangia: Ohtaekwangia histidinii sp. nov., Ohtaekwangia cretensis sp. nov., Ohtaekwangia indiensis sp. nov., Ohtaekwangia reichenbachii sp. nov. from diverse environment.</title>
        <authorList>
            <person name="Octaviana S."/>
        </authorList>
    </citation>
    <scope>NUCLEOTIDE SEQUENCE [LARGE SCALE GENOMIC DNA]</scope>
    <source>
        <strain evidence="6 7">PWU4</strain>
    </source>
</reference>
<evidence type="ECO:0000256" key="2">
    <source>
        <dbReference type="ARBA" id="ARBA00022748"/>
    </source>
</evidence>